<dbReference type="InterPro" id="IPR013324">
    <property type="entry name" value="RNA_pol_sigma_r3/r4-like"/>
</dbReference>
<dbReference type="Pfam" id="PF22029">
    <property type="entry name" value="PhyR_sigma2"/>
    <property type="match status" value="1"/>
</dbReference>
<dbReference type="PANTHER" id="PTHR43133:SF25">
    <property type="entry name" value="RNA POLYMERASE SIGMA FACTOR RFAY-RELATED"/>
    <property type="match status" value="1"/>
</dbReference>
<evidence type="ECO:0000259" key="5">
    <source>
        <dbReference type="Pfam" id="PF08281"/>
    </source>
</evidence>
<dbReference type="AlphaFoldDB" id="A0A3B0RV83"/>
<evidence type="ECO:0000256" key="3">
    <source>
        <dbReference type="ARBA" id="ARBA00023082"/>
    </source>
</evidence>
<keyword evidence="3" id="KW-0731">Sigma factor</keyword>
<dbReference type="InterPro" id="IPR036388">
    <property type="entry name" value="WH-like_DNA-bd_sf"/>
</dbReference>
<dbReference type="SUPFAM" id="SSF88659">
    <property type="entry name" value="Sigma3 and sigma4 domains of RNA polymerase sigma factors"/>
    <property type="match status" value="1"/>
</dbReference>
<dbReference type="InterPro" id="IPR053866">
    <property type="entry name" value="PhyR_sigma2"/>
</dbReference>
<evidence type="ECO:0000313" key="7">
    <source>
        <dbReference type="EMBL" id="VAV92338.1"/>
    </source>
</evidence>
<dbReference type="GO" id="GO:0016987">
    <property type="term" value="F:sigma factor activity"/>
    <property type="evidence" value="ECO:0007669"/>
    <property type="project" value="UniProtKB-KW"/>
</dbReference>
<evidence type="ECO:0000256" key="1">
    <source>
        <dbReference type="ARBA" id="ARBA00010641"/>
    </source>
</evidence>
<dbReference type="SUPFAM" id="SSF88946">
    <property type="entry name" value="Sigma2 domain of RNA polymerase sigma factors"/>
    <property type="match status" value="1"/>
</dbReference>
<dbReference type="GO" id="GO:0006352">
    <property type="term" value="P:DNA-templated transcription initiation"/>
    <property type="evidence" value="ECO:0007669"/>
    <property type="project" value="InterPro"/>
</dbReference>
<dbReference type="InterPro" id="IPR013249">
    <property type="entry name" value="RNA_pol_sigma70_r4_t2"/>
</dbReference>
<organism evidence="7">
    <name type="scientific">hydrothermal vent metagenome</name>
    <dbReference type="NCBI Taxonomy" id="652676"/>
    <lineage>
        <taxon>unclassified sequences</taxon>
        <taxon>metagenomes</taxon>
        <taxon>ecological metagenomes</taxon>
    </lineage>
</organism>
<dbReference type="EMBL" id="UOEH01000085">
    <property type="protein sequence ID" value="VAV92338.1"/>
    <property type="molecule type" value="Genomic_DNA"/>
</dbReference>
<evidence type="ECO:0000259" key="6">
    <source>
        <dbReference type="Pfam" id="PF22029"/>
    </source>
</evidence>
<dbReference type="GO" id="GO:0003677">
    <property type="term" value="F:DNA binding"/>
    <property type="evidence" value="ECO:0007669"/>
    <property type="project" value="InterPro"/>
</dbReference>
<dbReference type="Gene3D" id="1.10.10.10">
    <property type="entry name" value="Winged helix-like DNA-binding domain superfamily/Winged helix DNA-binding domain"/>
    <property type="match status" value="1"/>
</dbReference>
<protein>
    <submittedName>
        <fullName evidence="7">RNA polymerase sigma-54 factor RpoN</fullName>
    </submittedName>
</protein>
<dbReference type="InterPro" id="IPR013325">
    <property type="entry name" value="RNA_pol_sigma_r2"/>
</dbReference>
<keyword evidence="2" id="KW-0805">Transcription regulation</keyword>
<feature type="domain" description="PhyR sigma2" evidence="6">
    <location>
        <begin position="12"/>
        <end position="47"/>
    </location>
</feature>
<dbReference type="InterPro" id="IPR014284">
    <property type="entry name" value="RNA_pol_sigma-70_dom"/>
</dbReference>
<dbReference type="CDD" id="cd06171">
    <property type="entry name" value="Sigma70_r4"/>
    <property type="match status" value="1"/>
</dbReference>
<accession>A0A3B0RV83</accession>
<sequence length="173" mass="19105">MSMNRDALRQEIVELLPRLRRYAYALTGARADADDLLQATVERVLTKGAPEDVALIKWSFRVCKNIWIDEIRSRKVRVSAAASGKITGEEKVDGERVVMGKLAFVEVNIAMSKLPDDQRAVLSLVALDGCSYKQAAEILQTPIGTVMSRLARARRAISALLAEPKSNVVAIRK</sequence>
<name>A0A3B0RV83_9ZZZZ</name>
<proteinExistence type="inferred from homology"/>
<gene>
    <name evidence="7" type="ORF">MNBD_ALPHA05-1286</name>
</gene>
<evidence type="ECO:0000256" key="2">
    <source>
        <dbReference type="ARBA" id="ARBA00023015"/>
    </source>
</evidence>
<keyword evidence="4" id="KW-0804">Transcription</keyword>
<feature type="domain" description="RNA polymerase sigma factor 70 region 4 type 2" evidence="5">
    <location>
        <begin position="110"/>
        <end position="156"/>
    </location>
</feature>
<comment type="similarity">
    <text evidence="1">Belongs to the sigma-70 factor family. ECF subfamily.</text>
</comment>
<dbReference type="PANTHER" id="PTHR43133">
    <property type="entry name" value="RNA POLYMERASE ECF-TYPE SIGMA FACTO"/>
    <property type="match status" value="1"/>
</dbReference>
<dbReference type="Gene3D" id="1.10.1740.10">
    <property type="match status" value="1"/>
</dbReference>
<dbReference type="Pfam" id="PF08281">
    <property type="entry name" value="Sigma70_r4_2"/>
    <property type="match status" value="1"/>
</dbReference>
<reference evidence="7" key="1">
    <citation type="submission" date="2018-06" db="EMBL/GenBank/DDBJ databases">
        <authorList>
            <person name="Zhirakovskaya E."/>
        </authorList>
    </citation>
    <scope>NUCLEOTIDE SEQUENCE</scope>
</reference>
<dbReference type="InterPro" id="IPR039425">
    <property type="entry name" value="RNA_pol_sigma-70-like"/>
</dbReference>
<evidence type="ECO:0000256" key="4">
    <source>
        <dbReference type="ARBA" id="ARBA00023163"/>
    </source>
</evidence>
<dbReference type="NCBIfam" id="TIGR02937">
    <property type="entry name" value="sigma70-ECF"/>
    <property type="match status" value="1"/>
</dbReference>